<accession>A0ABU1CEZ1</accession>
<feature type="domain" description="DUF559" evidence="2">
    <location>
        <begin position="26"/>
        <end position="67"/>
    </location>
</feature>
<dbReference type="InterPro" id="IPR007569">
    <property type="entry name" value="DUF559"/>
</dbReference>
<feature type="compositionally biased region" description="Basic residues" evidence="1">
    <location>
        <begin position="1"/>
        <end position="11"/>
    </location>
</feature>
<keyword evidence="4" id="KW-1185">Reference proteome</keyword>
<protein>
    <submittedName>
        <fullName evidence="3">DUF559 domain-containing protein</fullName>
    </submittedName>
</protein>
<dbReference type="EMBL" id="JARUHG010000003">
    <property type="protein sequence ID" value="MDR0183520.1"/>
    <property type="molecule type" value="Genomic_DNA"/>
</dbReference>
<evidence type="ECO:0000256" key="1">
    <source>
        <dbReference type="SAM" id="MobiDB-lite"/>
    </source>
</evidence>
<evidence type="ECO:0000313" key="4">
    <source>
        <dbReference type="Proteomes" id="UP001233535"/>
    </source>
</evidence>
<proteinExistence type="predicted"/>
<evidence type="ECO:0000313" key="3">
    <source>
        <dbReference type="EMBL" id="MDR0183520.1"/>
    </source>
</evidence>
<comment type="caution">
    <text evidence="3">The sequence shown here is derived from an EMBL/GenBank/DDBJ whole genome shotgun (WGS) entry which is preliminary data.</text>
</comment>
<organism evidence="3 4">
    <name type="scientific">Lysobacter arvi</name>
    <dbReference type="NCBI Taxonomy" id="3038776"/>
    <lineage>
        <taxon>Bacteria</taxon>
        <taxon>Pseudomonadati</taxon>
        <taxon>Pseudomonadota</taxon>
        <taxon>Gammaproteobacteria</taxon>
        <taxon>Lysobacterales</taxon>
        <taxon>Lysobacteraceae</taxon>
        <taxon>Lysobacter</taxon>
    </lineage>
</organism>
<name>A0ABU1CEZ1_9GAMM</name>
<dbReference type="Pfam" id="PF04480">
    <property type="entry name" value="DUF559"/>
    <property type="match status" value="1"/>
</dbReference>
<evidence type="ECO:0000259" key="2">
    <source>
        <dbReference type="Pfam" id="PF04480"/>
    </source>
</evidence>
<feature type="region of interest" description="Disordered" evidence="1">
    <location>
        <begin position="1"/>
        <end position="31"/>
    </location>
</feature>
<dbReference type="InterPro" id="IPR011335">
    <property type="entry name" value="Restrct_endonuc-II-like"/>
</dbReference>
<sequence length="77" mass="8587">MGPHRRLRLHGGRIDHRTGRRPARRRDAADATRTAHLQALGYGVPRFWNNDVLTRTDAVLDMIHAALAAGPHPNPLP</sequence>
<gene>
    <name evidence="3" type="ORF">P8609_11155</name>
</gene>
<reference evidence="3 4" key="1">
    <citation type="submission" date="2023-04" db="EMBL/GenBank/DDBJ databases">
        <title>Lysobacter sp. strain UC isolated from soil sample.</title>
        <authorList>
            <person name="Choksket S."/>
            <person name="Harshvardhan F."/>
            <person name="Rana R."/>
            <person name="Patil P.B."/>
            <person name="Korpole S."/>
        </authorList>
    </citation>
    <scope>NUCLEOTIDE SEQUENCE [LARGE SCALE GENOMIC DNA]</scope>
    <source>
        <strain evidence="3 4">UC</strain>
    </source>
</reference>
<dbReference type="SUPFAM" id="SSF52980">
    <property type="entry name" value="Restriction endonuclease-like"/>
    <property type="match status" value="1"/>
</dbReference>
<dbReference type="Proteomes" id="UP001233535">
    <property type="component" value="Unassembled WGS sequence"/>
</dbReference>